<dbReference type="EMBL" id="JACBAE010001384">
    <property type="protein sequence ID" value="KAF7158724.1"/>
    <property type="molecule type" value="Genomic_DNA"/>
</dbReference>
<protein>
    <recommendedName>
        <fullName evidence="1">CN hydrolase domain-containing protein</fullName>
    </recommendedName>
</protein>
<evidence type="ECO:0000313" key="2">
    <source>
        <dbReference type="EMBL" id="KAF7158724.1"/>
    </source>
</evidence>
<accession>A0A8H6PQX6</accession>
<dbReference type="PANTHER" id="PTHR23088">
    <property type="entry name" value="NITRILASE-RELATED"/>
    <property type="match status" value="1"/>
</dbReference>
<dbReference type="OrthoDB" id="10250282at2759"/>
<dbReference type="AlphaFoldDB" id="A0A8H6PQX6"/>
<name>A0A8H6PQX6_9EURO</name>
<reference evidence="2" key="1">
    <citation type="submission" date="2020-06" db="EMBL/GenBank/DDBJ databases">
        <title>Draft genome sequences of strains closely related to Aspergillus parafelis and Aspergillus hiratsukae.</title>
        <authorList>
            <person name="Dos Santos R.A.C."/>
            <person name="Rivero-Menendez O."/>
            <person name="Steenwyk J.L."/>
            <person name="Mead M.E."/>
            <person name="Goldman G.H."/>
            <person name="Alastruey-Izquierdo A."/>
            <person name="Rokas A."/>
        </authorList>
    </citation>
    <scope>NUCLEOTIDE SEQUENCE</scope>
    <source>
        <strain evidence="2">CNM-CM5623</strain>
    </source>
</reference>
<dbReference type="Proteomes" id="UP000654922">
    <property type="component" value="Unassembled WGS sequence"/>
</dbReference>
<dbReference type="InterPro" id="IPR003010">
    <property type="entry name" value="C-N_Hydrolase"/>
</dbReference>
<dbReference type="PROSITE" id="PS50263">
    <property type="entry name" value="CN_HYDROLASE"/>
    <property type="match status" value="1"/>
</dbReference>
<proteinExistence type="predicted"/>
<sequence>MPAADTNEATGDPFRKTCLVPYVDPDSAPPAIKEKLEVLPFRRNILLTLAHSHGLFPHFSGLLGACFDGKQRNIPVFDWQLIVLRIATILKAKYEFEVNQPVAEVFGFPKEKMDAIECSIQDVLDGRGPWTDRDRVILRLIDEQLATYENKPETVKDALKLLSVEETVEVLMMIGIYALLARALFLPEASDFVACSPKQTVGLAQSLEEREFVVGLQREAQQAGLHINVGIHEPTTGERVKNSSIWIDDKGVITQRYHKVHLFDATTPGESTTVEKGKGILPVFKTPVGRVGLLICFDLRFPEISLALRRQDAQIISYASAFLAQTGPAHWETLLRARAIETQCYVVAAAQAGPHNKERTSYGHSMIVNPWGEVVAKLGDEHKEPEIATAEIDFDFFSRVRRNMKLSRGVDIYSEI</sequence>
<evidence type="ECO:0000313" key="3">
    <source>
        <dbReference type="Proteomes" id="UP000654922"/>
    </source>
</evidence>
<dbReference type="Pfam" id="PF00795">
    <property type="entry name" value="CN_hydrolase"/>
    <property type="match status" value="1"/>
</dbReference>
<dbReference type="Gene3D" id="3.60.110.10">
    <property type="entry name" value="Carbon-nitrogen hydrolase"/>
    <property type="match status" value="1"/>
</dbReference>
<dbReference type="SUPFAM" id="SSF69118">
    <property type="entry name" value="AhpD-like"/>
    <property type="match status" value="1"/>
</dbReference>
<organism evidence="2 3">
    <name type="scientific">Aspergillus felis</name>
    <dbReference type="NCBI Taxonomy" id="1287682"/>
    <lineage>
        <taxon>Eukaryota</taxon>
        <taxon>Fungi</taxon>
        <taxon>Dikarya</taxon>
        <taxon>Ascomycota</taxon>
        <taxon>Pezizomycotina</taxon>
        <taxon>Eurotiomycetes</taxon>
        <taxon>Eurotiomycetidae</taxon>
        <taxon>Eurotiales</taxon>
        <taxon>Aspergillaceae</taxon>
        <taxon>Aspergillus</taxon>
        <taxon>Aspergillus subgen. Fumigati</taxon>
    </lineage>
</organism>
<dbReference type="InterPro" id="IPR036526">
    <property type="entry name" value="C-N_Hydrolase_sf"/>
</dbReference>
<dbReference type="PANTHER" id="PTHR23088:SF27">
    <property type="entry name" value="DEAMINATED GLUTATHIONE AMIDASE"/>
    <property type="match status" value="1"/>
</dbReference>
<evidence type="ECO:0000259" key="1">
    <source>
        <dbReference type="PROSITE" id="PS50263"/>
    </source>
</evidence>
<dbReference type="InterPro" id="IPR029032">
    <property type="entry name" value="AhpD-like"/>
</dbReference>
<feature type="domain" description="CN hydrolase" evidence="1">
    <location>
        <begin position="143"/>
        <end position="394"/>
    </location>
</feature>
<comment type="caution">
    <text evidence="2">The sequence shown here is derived from an EMBL/GenBank/DDBJ whole genome shotgun (WGS) entry which is preliminary data.</text>
</comment>
<gene>
    <name evidence="2" type="ORF">CNMCM5623_003888</name>
</gene>
<dbReference type="SUPFAM" id="SSF56317">
    <property type="entry name" value="Carbon-nitrogen hydrolase"/>
    <property type="match status" value="1"/>
</dbReference>